<evidence type="ECO:0000256" key="4">
    <source>
        <dbReference type="SAM" id="MobiDB-lite"/>
    </source>
</evidence>
<dbReference type="InterPro" id="IPR008978">
    <property type="entry name" value="HSP20-like_chaperone"/>
</dbReference>
<evidence type="ECO:0000313" key="6">
    <source>
        <dbReference type="EMBL" id="KAF2194607.1"/>
    </source>
</evidence>
<dbReference type="EMBL" id="ML994611">
    <property type="protein sequence ID" value="KAF2194607.1"/>
    <property type="molecule type" value="Genomic_DNA"/>
</dbReference>
<dbReference type="Pfam" id="PF00011">
    <property type="entry name" value="HSP20"/>
    <property type="match status" value="1"/>
</dbReference>
<evidence type="ECO:0000256" key="2">
    <source>
        <dbReference type="PROSITE-ProRule" id="PRU00285"/>
    </source>
</evidence>
<dbReference type="CDD" id="cd06464">
    <property type="entry name" value="ACD_sHsps-like"/>
    <property type="match status" value="1"/>
</dbReference>
<sequence>MPSIRYINQSAPFWDFIANMEQQGQNHPFFSGNNNNNNNDNDEEERGPGGGRPPPFSPWGWGHPGMPFHGRGHHRGPPPPPEAEPEKPRKNPEQTEGERNDNGEGPSNSSDNEDCPRGSWGGWGHGYGRCEAGRGRHGSGPHGGRGFGRHGHHGGPYHGRHGGWGSWGGRGWGGPLNPFNFFDTNNANVNEDKDFEPEADVFDTDSSFIIHVSLPGAKKEDVGVNWDAEKSELSIAGVIYRPGDEEFLKTLAMDERKVGPFERKVRLGTRANPAQVDADMITAKLEDGVLKVEVPKIDTGFVEVRKVDIQ</sequence>
<evidence type="ECO:0000256" key="3">
    <source>
        <dbReference type="RuleBase" id="RU003616"/>
    </source>
</evidence>
<feature type="compositionally biased region" description="Basic and acidic residues" evidence="4">
    <location>
        <begin position="84"/>
        <end position="102"/>
    </location>
</feature>
<name>A0A6A6ER01_9PEZI</name>
<evidence type="ECO:0000313" key="7">
    <source>
        <dbReference type="Proteomes" id="UP000800200"/>
    </source>
</evidence>
<dbReference type="AlphaFoldDB" id="A0A6A6ER01"/>
<feature type="region of interest" description="Disordered" evidence="4">
    <location>
        <begin position="134"/>
        <end position="154"/>
    </location>
</feature>
<dbReference type="PANTHER" id="PTHR11527">
    <property type="entry name" value="HEAT-SHOCK PROTEIN 20 FAMILY MEMBER"/>
    <property type="match status" value="1"/>
</dbReference>
<accession>A0A6A6ER01</accession>
<evidence type="ECO:0000256" key="1">
    <source>
        <dbReference type="ARBA" id="ARBA00023016"/>
    </source>
</evidence>
<reference evidence="6" key="1">
    <citation type="journal article" date="2020" name="Stud. Mycol.">
        <title>101 Dothideomycetes genomes: a test case for predicting lifestyles and emergence of pathogens.</title>
        <authorList>
            <person name="Haridas S."/>
            <person name="Albert R."/>
            <person name="Binder M."/>
            <person name="Bloem J."/>
            <person name="Labutti K."/>
            <person name="Salamov A."/>
            <person name="Andreopoulos B."/>
            <person name="Baker S."/>
            <person name="Barry K."/>
            <person name="Bills G."/>
            <person name="Bluhm B."/>
            <person name="Cannon C."/>
            <person name="Castanera R."/>
            <person name="Culley D."/>
            <person name="Daum C."/>
            <person name="Ezra D."/>
            <person name="Gonzalez J."/>
            <person name="Henrissat B."/>
            <person name="Kuo A."/>
            <person name="Liang C."/>
            <person name="Lipzen A."/>
            <person name="Lutzoni F."/>
            <person name="Magnuson J."/>
            <person name="Mondo S."/>
            <person name="Nolan M."/>
            <person name="Ohm R."/>
            <person name="Pangilinan J."/>
            <person name="Park H.-J."/>
            <person name="Ramirez L."/>
            <person name="Alfaro M."/>
            <person name="Sun H."/>
            <person name="Tritt A."/>
            <person name="Yoshinaga Y."/>
            <person name="Zwiers L.-H."/>
            <person name="Turgeon B."/>
            <person name="Goodwin S."/>
            <person name="Spatafora J."/>
            <person name="Crous P."/>
            <person name="Grigoriev I."/>
        </authorList>
    </citation>
    <scope>NUCLEOTIDE SEQUENCE</scope>
    <source>
        <strain evidence="6">CBS 207.26</strain>
    </source>
</reference>
<dbReference type="InterPro" id="IPR002068">
    <property type="entry name" value="A-crystallin/Hsp20_dom"/>
</dbReference>
<dbReference type="PROSITE" id="PS01031">
    <property type="entry name" value="SHSP"/>
    <property type="match status" value="1"/>
</dbReference>
<gene>
    <name evidence="6" type="ORF">K469DRAFT_706078</name>
</gene>
<dbReference type="InterPro" id="IPR031107">
    <property type="entry name" value="Small_HSP"/>
</dbReference>
<feature type="compositionally biased region" description="Low complexity" evidence="4">
    <location>
        <begin position="58"/>
        <end position="69"/>
    </location>
</feature>
<dbReference type="Gene3D" id="2.60.40.790">
    <property type="match status" value="1"/>
</dbReference>
<dbReference type="OrthoDB" id="5511210at2759"/>
<dbReference type="Proteomes" id="UP000800200">
    <property type="component" value="Unassembled WGS sequence"/>
</dbReference>
<comment type="similarity">
    <text evidence="2 3">Belongs to the small heat shock protein (HSP20) family.</text>
</comment>
<feature type="region of interest" description="Disordered" evidence="4">
    <location>
        <begin position="24"/>
        <end position="117"/>
    </location>
</feature>
<feature type="compositionally biased region" description="Low complexity" evidence="4">
    <location>
        <begin position="28"/>
        <end position="39"/>
    </location>
</feature>
<feature type="domain" description="SHSP" evidence="5">
    <location>
        <begin position="190"/>
        <end position="310"/>
    </location>
</feature>
<protein>
    <recommendedName>
        <fullName evidence="5">SHSP domain-containing protein</fullName>
    </recommendedName>
</protein>
<keyword evidence="7" id="KW-1185">Reference proteome</keyword>
<keyword evidence="1" id="KW-0346">Stress response</keyword>
<dbReference type="SUPFAM" id="SSF49764">
    <property type="entry name" value="HSP20-like chaperones"/>
    <property type="match status" value="1"/>
</dbReference>
<organism evidence="6 7">
    <name type="scientific">Zopfia rhizophila CBS 207.26</name>
    <dbReference type="NCBI Taxonomy" id="1314779"/>
    <lineage>
        <taxon>Eukaryota</taxon>
        <taxon>Fungi</taxon>
        <taxon>Dikarya</taxon>
        <taxon>Ascomycota</taxon>
        <taxon>Pezizomycotina</taxon>
        <taxon>Dothideomycetes</taxon>
        <taxon>Dothideomycetes incertae sedis</taxon>
        <taxon>Zopfiaceae</taxon>
        <taxon>Zopfia</taxon>
    </lineage>
</organism>
<evidence type="ECO:0000259" key="5">
    <source>
        <dbReference type="PROSITE" id="PS01031"/>
    </source>
</evidence>
<proteinExistence type="inferred from homology"/>